<dbReference type="SUPFAM" id="SSF69279">
    <property type="entry name" value="Phage tail proteins"/>
    <property type="match status" value="2"/>
</dbReference>
<name>A0A4P6HPE9_9BACT</name>
<evidence type="ECO:0000313" key="5">
    <source>
        <dbReference type="EMBL" id="QAZ67028.1"/>
    </source>
</evidence>
<dbReference type="RefSeq" id="WP_129351195.1">
    <property type="nucleotide sequence ID" value="NZ_CP026538.1"/>
</dbReference>
<keyword evidence="6" id="KW-1185">Reference proteome</keyword>
<accession>A0A4P6HPE9</accession>
<proteinExistence type="predicted"/>
<evidence type="ECO:0000259" key="1">
    <source>
        <dbReference type="Pfam" id="PF21683"/>
    </source>
</evidence>
<reference evidence="5 6" key="1">
    <citation type="submission" date="2018-02" db="EMBL/GenBank/DDBJ databases">
        <title>Genome sequence of Desulfovibrio carbinolicus DSM 3852.</title>
        <authorList>
            <person name="Wilbanks E."/>
            <person name="Skennerton C.T."/>
            <person name="Orphan V.J."/>
        </authorList>
    </citation>
    <scope>NUCLEOTIDE SEQUENCE [LARGE SCALE GENOMIC DNA]</scope>
    <source>
        <strain evidence="5 6">DSM 3852</strain>
    </source>
</reference>
<evidence type="ECO:0000259" key="2">
    <source>
        <dbReference type="Pfam" id="PF22174"/>
    </source>
</evidence>
<dbReference type="InterPro" id="IPR026276">
    <property type="entry name" value="Baseplate_GpP"/>
</dbReference>
<sequence length="366" mass="39163">MASQTDDTDRITVRLAGREHRDWTTYRIDSHLITPADAWQVTLGIPADALPDTVKPWAAVDVCLGQDVVLTGRIDRIEREVAKGTNALAISGRDGAAVMVDCSAPIFTRRKATLTEVVDLAVRPLGVSQVRVEATGAKEKVEIEPGMTAWDALAQACEANGCWAWFEPDGTLVVGGPDYTAAPVATLVMRQSGQGNNVLSLAVTEDVSGRYSEVTVLGQAHGTETTDGQHNIKHQETDADVPGYRPLILVAGDCDGAAEAKRRAQKTLMDSRLEGFTITARVRGHRVSESGKPWTPGQRIQVVSEPHGLDATYFLMARTFLGGRDKGSITELTLKEDGVWLPELAKISGGKGKGKAASAGKVVELS</sequence>
<dbReference type="OrthoDB" id="9016931at2"/>
<feature type="domain" description="Tail protein NMB1110-like third" evidence="4">
    <location>
        <begin position="210"/>
        <end position="268"/>
    </location>
</feature>
<dbReference type="Pfam" id="PF21683">
    <property type="entry name" value="GpP-like_1st"/>
    <property type="match status" value="1"/>
</dbReference>
<dbReference type="Pfam" id="PF22630">
    <property type="entry name" value="NMB1110_3rd"/>
    <property type="match status" value="1"/>
</dbReference>
<dbReference type="PIRSF" id="PIRSF004440">
    <property type="entry name" value="GpP"/>
    <property type="match status" value="1"/>
</dbReference>
<dbReference type="Gene3D" id="3.30.1920.10">
    <property type="entry name" value="Baseplate protein-like domains - 2 layer sandwich fold"/>
    <property type="match status" value="1"/>
</dbReference>
<evidence type="ECO:0000259" key="4">
    <source>
        <dbReference type="Pfam" id="PF22630"/>
    </source>
</evidence>
<dbReference type="Proteomes" id="UP000293296">
    <property type="component" value="Chromosome"/>
</dbReference>
<evidence type="ECO:0000259" key="3">
    <source>
        <dbReference type="Pfam" id="PF22255"/>
    </source>
</evidence>
<dbReference type="Gene3D" id="3.55.50.10">
    <property type="entry name" value="Baseplate protein-like domains"/>
    <property type="match status" value="1"/>
</dbReference>
<organism evidence="5 6">
    <name type="scientific">Solidesulfovibrio carbinolicus</name>
    <dbReference type="NCBI Taxonomy" id="296842"/>
    <lineage>
        <taxon>Bacteria</taxon>
        <taxon>Pseudomonadati</taxon>
        <taxon>Thermodesulfobacteriota</taxon>
        <taxon>Desulfovibrionia</taxon>
        <taxon>Desulfovibrionales</taxon>
        <taxon>Desulfovibrionaceae</taxon>
        <taxon>Solidesulfovibrio</taxon>
    </lineage>
</organism>
<dbReference type="Gene3D" id="2.30.300.10">
    <property type="entry name" value="Baseplate protein-like domain - beta roll fold"/>
    <property type="match status" value="1"/>
</dbReference>
<evidence type="ECO:0000313" key="6">
    <source>
        <dbReference type="Proteomes" id="UP000293296"/>
    </source>
</evidence>
<feature type="domain" description="Baseplate hub protein gp44/GpP-like second" evidence="3">
    <location>
        <begin position="96"/>
        <end position="175"/>
    </location>
</feature>
<dbReference type="KEGG" id="dcb:C3Y92_07205"/>
<feature type="domain" description="Tail protein NMB1110-like C-terminal" evidence="2">
    <location>
        <begin position="270"/>
        <end position="339"/>
    </location>
</feature>
<protein>
    <submittedName>
        <fullName evidence="5">Phage tail protein</fullName>
    </submittedName>
</protein>
<dbReference type="Pfam" id="PF22255">
    <property type="entry name" value="Gp44-like_2nd"/>
    <property type="match status" value="1"/>
</dbReference>
<dbReference type="Pfam" id="PF22174">
    <property type="entry name" value="NMB1110-like_C"/>
    <property type="match status" value="1"/>
</dbReference>
<dbReference type="InterPro" id="IPR054482">
    <property type="entry name" value="NMB1110-like_3rd"/>
</dbReference>
<feature type="domain" description="Baseplate hub protein gp44-like N-terminal" evidence="1">
    <location>
        <begin position="11"/>
        <end position="94"/>
    </location>
</feature>
<dbReference type="InterPro" id="IPR053981">
    <property type="entry name" value="Gp44/GpP-like_2nd"/>
</dbReference>
<dbReference type="AlphaFoldDB" id="A0A4P6HPE9"/>
<dbReference type="InterPro" id="IPR054034">
    <property type="entry name" value="NMB1110-like_C"/>
</dbReference>
<dbReference type="InterPro" id="IPR049354">
    <property type="entry name" value="GpP-like_N"/>
</dbReference>
<gene>
    <name evidence="5" type="ORF">C3Y92_07205</name>
</gene>
<dbReference type="EMBL" id="CP026538">
    <property type="protein sequence ID" value="QAZ67028.1"/>
    <property type="molecule type" value="Genomic_DNA"/>
</dbReference>
<dbReference type="InterPro" id="IPR023399">
    <property type="entry name" value="Baseplate-like_2-layer_sand"/>
</dbReference>